<feature type="region of interest" description="Disordered" evidence="1">
    <location>
        <begin position="18"/>
        <end position="55"/>
    </location>
</feature>
<reference evidence="2 3" key="1">
    <citation type="journal article" date="2007" name="Nat. Biotechnol.">
        <title>Complete genome sequence of the myxobacterium Sorangium cellulosum.</title>
        <authorList>
            <person name="Schneiker S."/>
            <person name="Perlova O."/>
            <person name="Kaiser O."/>
            <person name="Gerth K."/>
            <person name="Alici A."/>
            <person name="Altmeyer M.O."/>
            <person name="Bartels D."/>
            <person name="Bekel T."/>
            <person name="Beyer S."/>
            <person name="Bode E."/>
            <person name="Bode H.B."/>
            <person name="Bolten C.J."/>
            <person name="Choudhuri J.V."/>
            <person name="Doss S."/>
            <person name="Elnakady Y.A."/>
            <person name="Frank B."/>
            <person name="Gaigalat L."/>
            <person name="Goesmann A."/>
            <person name="Groeger C."/>
            <person name="Gross F."/>
            <person name="Jelsbak L."/>
            <person name="Jelsbak L."/>
            <person name="Kalinowski J."/>
            <person name="Kegler C."/>
            <person name="Knauber T."/>
            <person name="Konietzny S."/>
            <person name="Kopp M."/>
            <person name="Krause L."/>
            <person name="Krug D."/>
            <person name="Linke B."/>
            <person name="Mahmud T."/>
            <person name="Martinez-Arias R."/>
            <person name="McHardy A.C."/>
            <person name="Merai M."/>
            <person name="Meyer F."/>
            <person name="Mormann S."/>
            <person name="Munoz-Dorado J."/>
            <person name="Perez J."/>
            <person name="Pradella S."/>
            <person name="Rachid S."/>
            <person name="Raddatz G."/>
            <person name="Rosenau F."/>
            <person name="Rueckert C."/>
            <person name="Sasse F."/>
            <person name="Scharfe M."/>
            <person name="Schuster S.C."/>
            <person name="Suen G."/>
            <person name="Treuner-Lange A."/>
            <person name="Velicer G.J."/>
            <person name="Vorholter F.-J."/>
            <person name="Weissman K.J."/>
            <person name="Welch R.D."/>
            <person name="Wenzel S.C."/>
            <person name="Whitworth D.E."/>
            <person name="Wilhelm S."/>
            <person name="Wittmann C."/>
            <person name="Bloecker H."/>
            <person name="Puehler A."/>
            <person name="Mueller R."/>
        </authorList>
    </citation>
    <scope>NUCLEOTIDE SEQUENCE [LARGE SCALE GENOMIC DNA]</scope>
    <source>
        <strain evidence="3">So ce56</strain>
    </source>
</reference>
<feature type="compositionally biased region" description="Basic and acidic residues" evidence="1">
    <location>
        <begin position="408"/>
        <end position="426"/>
    </location>
</feature>
<evidence type="ECO:0000313" key="3">
    <source>
        <dbReference type="Proteomes" id="UP000002139"/>
    </source>
</evidence>
<dbReference type="EMBL" id="AM746676">
    <property type="protein sequence ID" value="CAN98066.1"/>
    <property type="molecule type" value="Genomic_DNA"/>
</dbReference>
<evidence type="ECO:0000313" key="2">
    <source>
        <dbReference type="EMBL" id="CAN98066.1"/>
    </source>
</evidence>
<feature type="region of interest" description="Disordered" evidence="1">
    <location>
        <begin position="111"/>
        <end position="140"/>
    </location>
</feature>
<proteinExistence type="predicted"/>
<dbReference type="KEGG" id="scl:sce7896"/>
<dbReference type="AlphaFoldDB" id="A9FFY1"/>
<dbReference type="Proteomes" id="UP000002139">
    <property type="component" value="Chromosome"/>
</dbReference>
<dbReference type="HOGENOM" id="CLU_606770_0_0_7"/>
<accession>A9FFY1</accession>
<feature type="region of interest" description="Disordered" evidence="1">
    <location>
        <begin position="394"/>
        <end position="435"/>
    </location>
</feature>
<keyword evidence="3" id="KW-1185">Reference proteome</keyword>
<feature type="region of interest" description="Disordered" evidence="1">
    <location>
        <begin position="193"/>
        <end position="243"/>
    </location>
</feature>
<feature type="region of interest" description="Disordered" evidence="1">
    <location>
        <begin position="342"/>
        <end position="366"/>
    </location>
</feature>
<name>A9FFY1_SORC5</name>
<evidence type="ECO:0008006" key="4">
    <source>
        <dbReference type="Google" id="ProtNLM"/>
    </source>
</evidence>
<evidence type="ECO:0000256" key="1">
    <source>
        <dbReference type="SAM" id="MobiDB-lite"/>
    </source>
</evidence>
<sequence>MGPSAAYKVEGLGDGVPASGGAEGRGQGQLSSLCSAPTMPFTSHAGGAEEAPAESKPWCIDRGDFLEAMSTVTLWRALELGELPHSTRVWREGLECWTPAGDVKALGWTISQPPPRDEAPALSAAGEAPESTGPLSFALTPDDLSSVAPRFHQDAPAKARGERAEAFTLGRFPLAEAVLRRDSPSQPISLDIPSCFPAAPSSPPDTLPSAVAPRPGAAKPGLGPARGARDADPTPRGRVSGAWSRLARRARVSRGAAGAAAGSAALVLVLGLSVLSVVAPGASPARPAAAQAAHLGVAQGVATAAAQVAVPAPDLAASAGAAALAVAAPARDGTAVAAPARDGAAVATPARDGATAEAAPARDGATADATLAREEAAATPGEDTGAPALPLHRAEKASASGAKPAPAGRRERGQFRLRRGRSEADATRGISYPARRADSWLGTGAILRDSR</sequence>
<gene>
    <name evidence="2" type="ordered locus">sce7896</name>
</gene>
<dbReference type="RefSeq" id="WP_012240505.1">
    <property type="nucleotide sequence ID" value="NC_010162.1"/>
</dbReference>
<protein>
    <recommendedName>
        <fullName evidence="4">GYF domain-containing protein</fullName>
    </recommendedName>
</protein>
<dbReference type="BioCyc" id="SCEL448385:SCE_RS40420-MONOMER"/>
<dbReference type="STRING" id="448385.sce7896"/>
<dbReference type="OrthoDB" id="5519469at2"/>
<feature type="compositionally biased region" description="Low complexity" evidence="1">
    <location>
        <begin position="397"/>
        <end position="407"/>
    </location>
</feature>
<organism evidence="2 3">
    <name type="scientific">Sorangium cellulosum (strain So ce56)</name>
    <name type="common">Polyangium cellulosum (strain So ce56)</name>
    <dbReference type="NCBI Taxonomy" id="448385"/>
    <lineage>
        <taxon>Bacteria</taxon>
        <taxon>Pseudomonadati</taxon>
        <taxon>Myxococcota</taxon>
        <taxon>Polyangia</taxon>
        <taxon>Polyangiales</taxon>
        <taxon>Polyangiaceae</taxon>
        <taxon>Sorangium</taxon>
    </lineage>
</organism>